<evidence type="ECO:0000313" key="1">
    <source>
        <dbReference type="EMBL" id="ERN42622.1"/>
    </source>
</evidence>
<dbReference type="eggNOG" id="COG0741">
    <property type="taxonomic scope" value="Bacteria"/>
</dbReference>
<accession>U5DP66</accession>
<name>U5DP66_9CHRO</name>
<dbReference type="GO" id="GO:0003796">
    <property type="term" value="F:lysozyme activity"/>
    <property type="evidence" value="ECO:0007669"/>
    <property type="project" value="InterPro"/>
</dbReference>
<dbReference type="InterPro" id="IPR023346">
    <property type="entry name" value="Lysozyme-like_dom_sf"/>
</dbReference>
<dbReference type="SUPFAM" id="SSF53955">
    <property type="entry name" value="Lysozyme-like"/>
    <property type="match status" value="1"/>
</dbReference>
<dbReference type="Proteomes" id="UP000016960">
    <property type="component" value="Unassembled WGS sequence"/>
</dbReference>
<dbReference type="Gene3D" id="3.30.1380.10">
    <property type="match status" value="1"/>
</dbReference>
<proteinExistence type="predicted"/>
<dbReference type="eggNOG" id="COG1705">
    <property type="taxonomic scope" value="Bacteria"/>
</dbReference>
<sequence length="588" mass="65141">MHRWDVALKNAETSGASSRTARQDGLSAGIEASRQMAKTDLPRVRQYLQRFYAIATKYEIPPAILAAIASRESRCGNVPPLTKAGYGDGGNGFGIMQVDRNYHKQAGLGGDPASEAHIDQAAKIYSDFRQNIISRFPKWSESNFLKGAAVAYNAGPDTVQTIRNMDKGSTGNDYGSDVIARAQFYADRMQSLGDCLKLDSGEDIELFSSNLLPKTNRDIEKILLTIEEPIKIVDCDDEILSAICAGLQKVNLLEPKQVLDSDGQRLRRAWAKFKKRHFQKYPSTIGRGSAQLLVKEIRARSTGLESTSLVSGNNYTLTPIVEERNGALSASSVASRTGESVLRSITLVLDDSVGRGGRNLPHDIIKVKQRLKELGFSWFRPSNKTYDPSLENPICLFQSIINGSTKLGGDGRIDVEGKTHQWLRAANAPKWIEMPIEGQGFINYERIDKSDDHDFGTSWLSETIVAAGLHYEQNHRRGNPSIAPIPINDVSLIHGGNTPDHYGHECGNACDIYLPRKGGGYSLPNWKNDQYDRDAARAILNALRAQPLVRKDRIFFNDSVLIKESLCTSELSHHHHIHFEIGVPDPTF</sequence>
<dbReference type="InterPro" id="IPR002152">
    <property type="entry name" value="Glyco_hydro_23"/>
</dbReference>
<dbReference type="AlphaFoldDB" id="U5DP66"/>
<dbReference type="GO" id="GO:0009253">
    <property type="term" value="P:peptidoglycan catabolic process"/>
    <property type="evidence" value="ECO:0007669"/>
    <property type="project" value="InterPro"/>
</dbReference>
<comment type="caution">
    <text evidence="1">The sequence shown here is derived from an EMBL/GenBank/DDBJ whole genome shotgun (WGS) entry which is preliminary data.</text>
</comment>
<dbReference type="PRINTS" id="PR00749">
    <property type="entry name" value="LYSOZYMEG"/>
</dbReference>
<dbReference type="PATRIC" id="fig|582515.4.peg.727"/>
<dbReference type="InterPro" id="IPR009045">
    <property type="entry name" value="Zn_M74/Hedgehog-like"/>
</dbReference>
<dbReference type="EMBL" id="ASSJ01000014">
    <property type="protein sequence ID" value="ERN42622.1"/>
    <property type="molecule type" value="Genomic_DNA"/>
</dbReference>
<dbReference type="PANTHER" id="PTHR31698">
    <property type="entry name" value="LYSOZYME G FAMILY MEMBER"/>
    <property type="match status" value="1"/>
</dbReference>
<reference evidence="1 2" key="1">
    <citation type="submission" date="2013-05" db="EMBL/GenBank/DDBJ databases">
        <title>Draft genome sequence of Rubidibacter lacunae KORDI 51-2.</title>
        <authorList>
            <person name="Choi D.H."/>
            <person name="Noh J.H."/>
            <person name="Kwon K.-K."/>
            <person name="Lee J.-H."/>
            <person name="Ryu J.-Y."/>
        </authorList>
    </citation>
    <scope>NUCLEOTIDE SEQUENCE [LARGE SCALE GENOMIC DNA]</scope>
    <source>
        <strain evidence="1 2">KORDI 51-2</strain>
    </source>
</reference>
<gene>
    <name evidence="1" type="ORF">KR51_00006490</name>
</gene>
<dbReference type="SUPFAM" id="SSF55166">
    <property type="entry name" value="Hedgehog/DD-peptidase"/>
    <property type="match status" value="1"/>
</dbReference>
<evidence type="ECO:0000313" key="2">
    <source>
        <dbReference type="Proteomes" id="UP000016960"/>
    </source>
</evidence>
<dbReference type="STRING" id="582515.KR51_00006490"/>
<keyword evidence="2" id="KW-1185">Reference proteome</keyword>
<dbReference type="Gene3D" id="1.10.530.10">
    <property type="match status" value="1"/>
</dbReference>
<dbReference type="CDD" id="cd01021">
    <property type="entry name" value="GEWL"/>
    <property type="match status" value="1"/>
</dbReference>
<dbReference type="PANTHER" id="PTHR31698:SF8">
    <property type="entry name" value="LYSOZYME G-RELATED"/>
    <property type="match status" value="1"/>
</dbReference>
<protein>
    <submittedName>
        <fullName evidence="1">Soluble lytic murein transglycosylase</fullName>
    </submittedName>
</protein>
<organism evidence="1 2">
    <name type="scientific">Rubidibacter lacunae KORDI 51-2</name>
    <dbReference type="NCBI Taxonomy" id="582515"/>
    <lineage>
        <taxon>Bacteria</taxon>
        <taxon>Bacillati</taxon>
        <taxon>Cyanobacteriota</taxon>
        <taxon>Cyanophyceae</taxon>
        <taxon>Oscillatoriophycideae</taxon>
        <taxon>Chroococcales</taxon>
        <taxon>Aphanothecaceae</taxon>
        <taxon>Rubidibacter</taxon>
    </lineage>
</organism>
<dbReference type="InParanoid" id="U5DP66"/>